<name>A0ABN3P6D3_9MICO</name>
<accession>A0ABN3P6D3</accession>
<comment type="caution">
    <text evidence="1">The sequence shown here is derived from an EMBL/GenBank/DDBJ whole genome shotgun (WGS) entry which is preliminary data.</text>
</comment>
<gene>
    <name evidence="1" type="ORF">GCM10009862_00170</name>
</gene>
<sequence length="154" mass="16853">MPAHFLYARFPERSHRAAADWLRAVADVLAMHGDSVRVADAVAPVAGTVVGWRLLTENHRELGRSARLSASEATARADVARLIGVAHRLRVCSDPEPGLRTTGWFVVLDEEIIMIGARRYENRSVARNAGALAVRLLVAMQEESRSGSSSELVR</sequence>
<dbReference type="Proteomes" id="UP001500274">
    <property type="component" value="Unassembled WGS sequence"/>
</dbReference>
<evidence type="ECO:0000313" key="1">
    <source>
        <dbReference type="EMBL" id="GAA2565660.1"/>
    </source>
</evidence>
<dbReference type="RefSeq" id="WP_344225693.1">
    <property type="nucleotide sequence ID" value="NZ_BAAARI010000001.1"/>
</dbReference>
<organism evidence="1 2">
    <name type="scientific">Microbacterium binotii</name>
    <dbReference type="NCBI Taxonomy" id="462710"/>
    <lineage>
        <taxon>Bacteria</taxon>
        <taxon>Bacillati</taxon>
        <taxon>Actinomycetota</taxon>
        <taxon>Actinomycetes</taxon>
        <taxon>Micrococcales</taxon>
        <taxon>Microbacteriaceae</taxon>
        <taxon>Microbacterium</taxon>
    </lineage>
</organism>
<keyword evidence="2" id="KW-1185">Reference proteome</keyword>
<dbReference type="EMBL" id="BAAARI010000001">
    <property type="protein sequence ID" value="GAA2565660.1"/>
    <property type="molecule type" value="Genomic_DNA"/>
</dbReference>
<reference evidence="1 2" key="1">
    <citation type="journal article" date="2019" name="Int. J. Syst. Evol. Microbiol.">
        <title>The Global Catalogue of Microorganisms (GCM) 10K type strain sequencing project: providing services to taxonomists for standard genome sequencing and annotation.</title>
        <authorList>
            <consortium name="The Broad Institute Genomics Platform"/>
            <consortium name="The Broad Institute Genome Sequencing Center for Infectious Disease"/>
            <person name="Wu L."/>
            <person name="Ma J."/>
        </authorList>
    </citation>
    <scope>NUCLEOTIDE SEQUENCE [LARGE SCALE GENOMIC DNA]</scope>
    <source>
        <strain evidence="1 2">JCM 16365</strain>
    </source>
</reference>
<protein>
    <submittedName>
        <fullName evidence="1">Uncharacterized protein</fullName>
    </submittedName>
</protein>
<evidence type="ECO:0000313" key="2">
    <source>
        <dbReference type="Proteomes" id="UP001500274"/>
    </source>
</evidence>
<proteinExistence type="predicted"/>